<dbReference type="Gene3D" id="3.40.50.300">
    <property type="entry name" value="P-loop containing nucleotide triphosphate hydrolases"/>
    <property type="match status" value="1"/>
</dbReference>
<reference evidence="10" key="1">
    <citation type="submission" date="2019-09" db="EMBL/GenBank/DDBJ databases">
        <title>Mumia zhuanghuii sp. nov. isolated from the intestinal contents of plateau pika (Ochotona curzoniae) in the Qinghai-Tibet plateau of China.</title>
        <authorList>
            <person name="Tian Z."/>
        </authorList>
    </citation>
    <scope>NUCLEOTIDE SEQUENCE [LARGE SCALE GENOMIC DNA]</scope>
    <source>
        <strain evidence="10">L-033</strain>
    </source>
</reference>
<dbReference type="GO" id="GO:0015833">
    <property type="term" value="P:peptide transport"/>
    <property type="evidence" value="ECO:0007669"/>
    <property type="project" value="InterPro"/>
</dbReference>
<dbReference type="InterPro" id="IPR017871">
    <property type="entry name" value="ABC_transporter-like_CS"/>
</dbReference>
<dbReference type="SMART" id="SM00382">
    <property type="entry name" value="AAA"/>
    <property type="match status" value="1"/>
</dbReference>
<evidence type="ECO:0000256" key="1">
    <source>
        <dbReference type="ARBA" id="ARBA00004202"/>
    </source>
</evidence>
<dbReference type="RefSeq" id="WP_150893764.1">
    <property type="nucleotide sequence ID" value="NZ_VYUY01000015.1"/>
</dbReference>
<evidence type="ECO:0000313" key="10">
    <source>
        <dbReference type="Proteomes" id="UP000326838"/>
    </source>
</evidence>
<accession>A0A5N0TAY2</accession>
<evidence type="ECO:0000313" key="9">
    <source>
        <dbReference type="EMBL" id="KAA9132142.1"/>
    </source>
</evidence>
<evidence type="ECO:0000256" key="7">
    <source>
        <dbReference type="ARBA" id="ARBA00023136"/>
    </source>
</evidence>
<dbReference type="InterPro" id="IPR050388">
    <property type="entry name" value="ABC_Ni/Peptide_Import"/>
</dbReference>
<dbReference type="Pfam" id="PF08352">
    <property type="entry name" value="oligo_HPY"/>
    <property type="match status" value="1"/>
</dbReference>
<dbReference type="InterPro" id="IPR027417">
    <property type="entry name" value="P-loop_NTPase"/>
</dbReference>
<dbReference type="Proteomes" id="UP000326838">
    <property type="component" value="Unassembled WGS sequence"/>
</dbReference>
<dbReference type="GO" id="GO:0016887">
    <property type="term" value="F:ATP hydrolysis activity"/>
    <property type="evidence" value="ECO:0007669"/>
    <property type="project" value="InterPro"/>
</dbReference>
<dbReference type="CDD" id="cd03257">
    <property type="entry name" value="ABC_NikE_OppD_transporters"/>
    <property type="match status" value="1"/>
</dbReference>
<dbReference type="PANTHER" id="PTHR43297">
    <property type="entry name" value="OLIGOPEPTIDE TRANSPORT ATP-BINDING PROTEIN APPD"/>
    <property type="match status" value="1"/>
</dbReference>
<feature type="domain" description="ABC transporter" evidence="8">
    <location>
        <begin position="11"/>
        <end position="264"/>
    </location>
</feature>
<comment type="subcellular location">
    <subcellularLocation>
        <location evidence="1">Cell membrane</location>
        <topology evidence="1">Peripheral membrane protein</topology>
    </subcellularLocation>
</comment>
<dbReference type="GO" id="GO:0005524">
    <property type="term" value="F:ATP binding"/>
    <property type="evidence" value="ECO:0007669"/>
    <property type="project" value="UniProtKB-KW"/>
</dbReference>
<dbReference type="PROSITE" id="PS50893">
    <property type="entry name" value="ABC_TRANSPORTER_2"/>
    <property type="match status" value="1"/>
</dbReference>
<evidence type="ECO:0000259" key="8">
    <source>
        <dbReference type="PROSITE" id="PS50893"/>
    </source>
</evidence>
<evidence type="ECO:0000256" key="4">
    <source>
        <dbReference type="ARBA" id="ARBA00022475"/>
    </source>
</evidence>
<dbReference type="PROSITE" id="PS00211">
    <property type="entry name" value="ABC_TRANSPORTER_1"/>
    <property type="match status" value="1"/>
</dbReference>
<keyword evidence="4" id="KW-1003">Cell membrane</keyword>
<keyword evidence="10" id="KW-1185">Reference proteome</keyword>
<keyword evidence="3" id="KW-0813">Transport</keyword>
<dbReference type="SUPFAM" id="SSF52540">
    <property type="entry name" value="P-loop containing nucleoside triphosphate hydrolases"/>
    <property type="match status" value="1"/>
</dbReference>
<evidence type="ECO:0000256" key="5">
    <source>
        <dbReference type="ARBA" id="ARBA00022741"/>
    </source>
</evidence>
<comment type="similarity">
    <text evidence="2">Belongs to the ABC transporter superfamily.</text>
</comment>
<dbReference type="InterPro" id="IPR013563">
    <property type="entry name" value="Oligopep_ABC_C"/>
</dbReference>
<sequence length="305" mass="33160">MTVANSAEPMLEISSLSVRLPAGERETVHAVKDVTLTVRRGERVGIVGESGSGKSVTARSIAGLLPTSPRVRMEGSLRFEGTEMIGAAPRAWREIRSRRVGMVFQDPLTYLNPTKRIGPQVAESVRTSGRARDRGGIEAEVLRSLVLAGLDDARNVAAKFPHELSGGMRQRVLIAIAVAKRPDLLIADEPTTALDATVQAVVLRGLDDTVRTIGTSLLLVSHDLAVVAEMTDRLYVMYGGRVVESGPTRAVLDEPRHPYTKALLRAVRSLTDEDTALYSIPPELRDWLVTDTTECHHEAETAVSR</sequence>
<keyword evidence="6 9" id="KW-0067">ATP-binding</keyword>
<protein>
    <submittedName>
        <fullName evidence="9">ABC transporter ATP-binding protein</fullName>
    </submittedName>
</protein>
<dbReference type="PANTHER" id="PTHR43297:SF2">
    <property type="entry name" value="DIPEPTIDE TRANSPORT ATP-BINDING PROTEIN DPPD"/>
    <property type="match status" value="1"/>
</dbReference>
<evidence type="ECO:0000256" key="2">
    <source>
        <dbReference type="ARBA" id="ARBA00005417"/>
    </source>
</evidence>
<evidence type="ECO:0000256" key="6">
    <source>
        <dbReference type="ARBA" id="ARBA00022840"/>
    </source>
</evidence>
<organism evidence="9 10">
    <name type="scientific">Microbacterium caowuchunii</name>
    <dbReference type="NCBI Taxonomy" id="2614638"/>
    <lineage>
        <taxon>Bacteria</taxon>
        <taxon>Bacillati</taxon>
        <taxon>Actinomycetota</taxon>
        <taxon>Actinomycetes</taxon>
        <taxon>Micrococcales</taxon>
        <taxon>Microbacteriaceae</taxon>
        <taxon>Microbacterium</taxon>
    </lineage>
</organism>
<keyword evidence="7" id="KW-0472">Membrane</keyword>
<dbReference type="InterPro" id="IPR003439">
    <property type="entry name" value="ABC_transporter-like_ATP-bd"/>
</dbReference>
<dbReference type="InterPro" id="IPR003593">
    <property type="entry name" value="AAA+_ATPase"/>
</dbReference>
<dbReference type="EMBL" id="VYUY01000015">
    <property type="protein sequence ID" value="KAA9132142.1"/>
    <property type="molecule type" value="Genomic_DNA"/>
</dbReference>
<name>A0A5N0TAY2_9MICO</name>
<proteinExistence type="inferred from homology"/>
<gene>
    <name evidence="9" type="ORF">F6B40_10470</name>
</gene>
<evidence type="ECO:0000256" key="3">
    <source>
        <dbReference type="ARBA" id="ARBA00022448"/>
    </source>
</evidence>
<dbReference type="Pfam" id="PF00005">
    <property type="entry name" value="ABC_tran"/>
    <property type="match status" value="1"/>
</dbReference>
<dbReference type="GO" id="GO:0005886">
    <property type="term" value="C:plasma membrane"/>
    <property type="evidence" value="ECO:0007669"/>
    <property type="project" value="UniProtKB-SubCell"/>
</dbReference>
<keyword evidence="5" id="KW-0547">Nucleotide-binding</keyword>
<dbReference type="AlphaFoldDB" id="A0A5N0TAY2"/>
<comment type="caution">
    <text evidence="9">The sequence shown here is derived from an EMBL/GenBank/DDBJ whole genome shotgun (WGS) entry which is preliminary data.</text>
</comment>